<reference evidence="4" key="1">
    <citation type="journal article" date="2013" name="Proc. Natl. Acad. Sci. U.S.A.">
        <title>Improving the coverage of the cyanobacterial phylum using diversity-driven genome sequencing.</title>
        <authorList>
            <person name="Shih P.M."/>
            <person name="Wu D."/>
            <person name="Latifi A."/>
            <person name="Axen S.D."/>
            <person name="Fewer D.P."/>
            <person name="Talla E."/>
            <person name="Calteau A."/>
            <person name="Cai F."/>
            <person name="Tandeau de Marsac N."/>
            <person name="Rippka R."/>
            <person name="Herdman M."/>
            <person name="Sivonen K."/>
            <person name="Coursin T."/>
            <person name="Laurent T."/>
            <person name="Goodwin L."/>
            <person name="Nolan M."/>
            <person name="Davenport K.W."/>
            <person name="Han C.S."/>
            <person name="Rubin E.M."/>
            <person name="Eisen J.A."/>
            <person name="Woyke T."/>
            <person name="Gugger M."/>
            <person name="Kerfeld C.A."/>
        </authorList>
    </citation>
    <scope>NUCLEOTIDE SEQUENCE [LARGE SCALE GENOMIC DNA]</scope>
    <source>
        <strain evidence="4">ATCC 29140 / PCC 7202</strain>
    </source>
</reference>
<feature type="compositionally biased region" description="Polar residues" evidence="1">
    <location>
        <begin position="63"/>
        <end position="83"/>
    </location>
</feature>
<dbReference type="EMBL" id="CP003940">
    <property type="protein sequence ID" value="AFZ47562.1"/>
    <property type="molecule type" value="Genomic_DNA"/>
</dbReference>
<name>K9YM51_CYASC</name>
<dbReference type="STRING" id="292563.Cyast_1601"/>
<feature type="compositionally biased region" description="Basic and acidic residues" evidence="1">
    <location>
        <begin position="85"/>
        <end position="97"/>
    </location>
</feature>
<dbReference type="HOGENOM" id="CLU_166136_0_0_3"/>
<organism evidence="3 4">
    <name type="scientific">Cyanobacterium stanieri (strain ATCC 29140 / PCC 7202)</name>
    <dbReference type="NCBI Taxonomy" id="292563"/>
    <lineage>
        <taxon>Bacteria</taxon>
        <taxon>Bacillati</taxon>
        <taxon>Cyanobacteriota</taxon>
        <taxon>Cyanophyceae</taxon>
        <taxon>Oscillatoriophycideae</taxon>
        <taxon>Chroococcales</taxon>
        <taxon>Geminocystaceae</taxon>
        <taxon>Cyanobacterium</taxon>
    </lineage>
</organism>
<proteinExistence type="predicted"/>
<accession>K9YM51</accession>
<feature type="chain" id="PRO_5003938384" evidence="2">
    <location>
        <begin position="26"/>
        <end position="112"/>
    </location>
</feature>
<dbReference type="PATRIC" id="fig|292563.3.peg.1671"/>
<dbReference type="BioCyc" id="CSTA292563:G1353-1611-MONOMER"/>
<protein>
    <submittedName>
        <fullName evidence="3">Uncharacterized protein</fullName>
    </submittedName>
</protein>
<dbReference type="Proteomes" id="UP000010483">
    <property type="component" value="Chromosome"/>
</dbReference>
<dbReference type="AlphaFoldDB" id="K9YM51"/>
<gene>
    <name evidence="3" type="ordered locus">Cyast_1601</name>
</gene>
<evidence type="ECO:0000256" key="1">
    <source>
        <dbReference type="SAM" id="MobiDB-lite"/>
    </source>
</evidence>
<keyword evidence="2" id="KW-0732">Signal</keyword>
<feature type="region of interest" description="Disordered" evidence="1">
    <location>
        <begin position="63"/>
        <end position="112"/>
    </location>
</feature>
<feature type="signal peptide" evidence="2">
    <location>
        <begin position="1"/>
        <end position="25"/>
    </location>
</feature>
<feature type="compositionally biased region" description="Polar residues" evidence="1">
    <location>
        <begin position="100"/>
        <end position="112"/>
    </location>
</feature>
<keyword evidence="4" id="KW-1185">Reference proteome</keyword>
<evidence type="ECO:0000256" key="2">
    <source>
        <dbReference type="SAM" id="SignalP"/>
    </source>
</evidence>
<sequence length="112" mass="12641">MKNKLLYTTILTAGLVIGYGNLAQAQNINTSPQDSMFQSNEQNSLFGDSINPMQLIHNANMMNRMSGGTSAEDSSRNIRNAAQSFRERQLQRMREMEQQNNNSGEIELENQL</sequence>
<evidence type="ECO:0000313" key="4">
    <source>
        <dbReference type="Proteomes" id="UP000010483"/>
    </source>
</evidence>
<dbReference type="KEGG" id="csn:Cyast_1601"/>
<evidence type="ECO:0000313" key="3">
    <source>
        <dbReference type="EMBL" id="AFZ47562.1"/>
    </source>
</evidence>